<dbReference type="CDD" id="cd05936">
    <property type="entry name" value="FC-FACS_FadD_like"/>
    <property type="match status" value="1"/>
</dbReference>
<proteinExistence type="inferred from homology"/>
<evidence type="ECO:0008006" key="7">
    <source>
        <dbReference type="Google" id="ProtNLM"/>
    </source>
</evidence>
<dbReference type="InterPro" id="IPR025110">
    <property type="entry name" value="AMP-bd_C"/>
</dbReference>
<dbReference type="EMBL" id="LFWV01000001">
    <property type="protein sequence ID" value="KON32453.1"/>
    <property type="molecule type" value="Genomic_DNA"/>
</dbReference>
<dbReference type="InterPro" id="IPR045851">
    <property type="entry name" value="AMP-bd_C_sf"/>
</dbReference>
<evidence type="ECO:0000256" key="2">
    <source>
        <dbReference type="ARBA" id="ARBA00022598"/>
    </source>
</evidence>
<feature type="domain" description="AMP-binding enzyme C-terminal" evidence="4">
    <location>
        <begin position="458"/>
        <end position="533"/>
    </location>
</feature>
<protein>
    <recommendedName>
        <fullName evidence="7">Long-chain fatty acid--CoA ligase</fullName>
    </recommendedName>
</protein>
<gene>
    <name evidence="5" type="ORF">AC478_00030</name>
</gene>
<dbReference type="InterPro" id="IPR000873">
    <property type="entry name" value="AMP-dep_synth/lig_dom"/>
</dbReference>
<organism evidence="5 6">
    <name type="scientific">miscellaneous Crenarchaeota group-1 archaeon SG8-32-3</name>
    <dbReference type="NCBI Taxonomy" id="1685125"/>
    <lineage>
        <taxon>Archaea</taxon>
        <taxon>Candidatus Bathyarchaeota</taxon>
        <taxon>MCG-1</taxon>
    </lineage>
</organism>
<dbReference type="PANTHER" id="PTHR24096:SF149">
    <property type="entry name" value="AMP-BINDING DOMAIN-CONTAINING PROTEIN-RELATED"/>
    <property type="match status" value="1"/>
</dbReference>
<sequence length="548" mass="60609">MQPENKPWFSSWPKNVPKNLEYPNVPLHAILEETAKENPEKVAIAYFKREITYAELDSLVSQFAAGLAALGVKKSDRVAIFLPNIPQFLIAYFGVLKAGAVLTAISPLHKEREVEYQLNDSESETVIASESLYPILENVCRKTKLKNAVITSKEEYAFKKPVVSKTPQAPNVRSFQELMKKPVKTSNLDINPREDLAALQYTGGTTGTSKGAMLTHLNLISNAIAFAAWIKGTAEDTFLAALPLFHIYGMTTSMNAPVSLAAKMVLLPLFKPAVALETIQRHKVTVFCGVPTMYSVLLAYPELGKFNLTSIRVCISGASPLPPQVQKEFMQITGGFLAEGYGLTEASPVTHCNPVDKAMHTIRVGSIGLPLPDTDARIVDAETGAKTLAPDEIGELAVKGPQVMRGYWRNLEETGLILRGGWLLTGDIARMDRDGYFYITDRKKDLIKYKDYSVYPRELEDVLYEHPAVKLCAVVGNPAPIVGEIPKAFIMLKDGIQAVEAEIIAFVKEKVAPYKALREVEFRQQLPISAAGKVLKRTLQEEEKRKNM</sequence>
<dbReference type="PROSITE" id="PS00455">
    <property type="entry name" value="AMP_BINDING"/>
    <property type="match status" value="1"/>
</dbReference>
<comment type="caution">
    <text evidence="5">The sequence shown here is derived from an EMBL/GenBank/DDBJ whole genome shotgun (WGS) entry which is preliminary data.</text>
</comment>
<evidence type="ECO:0000313" key="6">
    <source>
        <dbReference type="Proteomes" id="UP000054016"/>
    </source>
</evidence>
<evidence type="ECO:0000259" key="3">
    <source>
        <dbReference type="Pfam" id="PF00501"/>
    </source>
</evidence>
<dbReference type="PATRIC" id="fig|1685125.3.peg.655"/>
<reference evidence="6" key="1">
    <citation type="submission" date="2015-06" db="EMBL/GenBank/DDBJ databases">
        <title>New insights into the roles of widespread benthic archaea in carbon and nitrogen cycling.</title>
        <authorList>
            <person name="Lazar C.S."/>
            <person name="Baker B.J."/>
            <person name="Seitz K.W."/>
            <person name="Hyde A.S."/>
            <person name="Dick G.J."/>
            <person name="Hinrichs K.-U."/>
            <person name="Teske A.P."/>
        </authorList>
    </citation>
    <scope>NUCLEOTIDE SEQUENCE [LARGE SCALE GENOMIC DNA]</scope>
</reference>
<dbReference type="FunFam" id="3.40.50.12780:FF:000003">
    <property type="entry name" value="Long-chain-fatty-acid--CoA ligase FadD"/>
    <property type="match status" value="1"/>
</dbReference>
<evidence type="ECO:0000256" key="1">
    <source>
        <dbReference type="ARBA" id="ARBA00006432"/>
    </source>
</evidence>
<keyword evidence="2" id="KW-0436">Ligase</keyword>
<dbReference type="Pfam" id="PF00501">
    <property type="entry name" value="AMP-binding"/>
    <property type="match status" value="1"/>
</dbReference>
<dbReference type="InterPro" id="IPR042099">
    <property type="entry name" value="ANL_N_sf"/>
</dbReference>
<dbReference type="Gene3D" id="3.30.300.30">
    <property type="match status" value="1"/>
</dbReference>
<name>A0A0M0BV24_9ARCH</name>
<dbReference type="SUPFAM" id="SSF56801">
    <property type="entry name" value="Acetyl-CoA synthetase-like"/>
    <property type="match status" value="1"/>
</dbReference>
<dbReference type="Gene3D" id="3.40.50.12780">
    <property type="entry name" value="N-terminal domain of ligase-like"/>
    <property type="match status" value="1"/>
</dbReference>
<dbReference type="AlphaFoldDB" id="A0A0M0BV24"/>
<dbReference type="Proteomes" id="UP000054016">
    <property type="component" value="Unassembled WGS sequence"/>
</dbReference>
<evidence type="ECO:0000259" key="4">
    <source>
        <dbReference type="Pfam" id="PF13193"/>
    </source>
</evidence>
<dbReference type="PANTHER" id="PTHR24096">
    <property type="entry name" value="LONG-CHAIN-FATTY-ACID--COA LIGASE"/>
    <property type="match status" value="1"/>
</dbReference>
<comment type="similarity">
    <text evidence="1">Belongs to the ATP-dependent AMP-binding enzyme family.</text>
</comment>
<dbReference type="GO" id="GO:0016405">
    <property type="term" value="F:CoA-ligase activity"/>
    <property type="evidence" value="ECO:0007669"/>
    <property type="project" value="TreeGrafter"/>
</dbReference>
<evidence type="ECO:0000313" key="5">
    <source>
        <dbReference type="EMBL" id="KON32453.1"/>
    </source>
</evidence>
<dbReference type="InterPro" id="IPR020845">
    <property type="entry name" value="AMP-binding_CS"/>
</dbReference>
<accession>A0A0M0BV24</accession>
<feature type="domain" description="AMP-dependent synthetase/ligase" evidence="3">
    <location>
        <begin position="31"/>
        <end position="408"/>
    </location>
</feature>
<dbReference type="Pfam" id="PF13193">
    <property type="entry name" value="AMP-binding_C"/>
    <property type="match status" value="1"/>
</dbReference>